<sequence>MSSRTFYDQVLALTGKGTPNYSLYAVPIALALCLLPHIFAIVVLSGGKFENTSPRQYVASVNKKEKKTGTDAAFLRAEAAQQNGLEQLGFFAAAVVAGNIAKLPAEELNALAFGYCASRVAFNIVYITNTSEVLSYLRSAVFFVGVGLTTRLYFRAAQVLA</sequence>
<evidence type="ECO:0000256" key="3">
    <source>
        <dbReference type="ARBA" id="ARBA00022989"/>
    </source>
</evidence>
<dbReference type="PANTHER" id="PTHR35371">
    <property type="entry name" value="INNER MEMBRANE PROTEIN"/>
    <property type="match status" value="1"/>
</dbReference>
<dbReference type="Proteomes" id="UP000245771">
    <property type="component" value="Unassembled WGS sequence"/>
</dbReference>
<dbReference type="RefSeq" id="XP_025355316.1">
    <property type="nucleotide sequence ID" value="XM_025496960.1"/>
</dbReference>
<organism evidence="6 7">
    <name type="scientific">Meira miltonrushii</name>
    <dbReference type="NCBI Taxonomy" id="1280837"/>
    <lineage>
        <taxon>Eukaryota</taxon>
        <taxon>Fungi</taxon>
        <taxon>Dikarya</taxon>
        <taxon>Basidiomycota</taxon>
        <taxon>Ustilaginomycotina</taxon>
        <taxon>Exobasidiomycetes</taxon>
        <taxon>Exobasidiales</taxon>
        <taxon>Brachybasidiaceae</taxon>
        <taxon>Meira</taxon>
    </lineage>
</organism>
<accession>A0A316VCI7</accession>
<dbReference type="OrthoDB" id="2122304at2759"/>
<keyword evidence="7" id="KW-1185">Reference proteome</keyword>
<keyword evidence="3 5" id="KW-1133">Transmembrane helix</keyword>
<comment type="subcellular location">
    <subcellularLocation>
        <location evidence="1">Membrane</location>
    </subcellularLocation>
</comment>
<dbReference type="InterPro" id="IPR001129">
    <property type="entry name" value="Membr-assoc_MAPEG"/>
</dbReference>
<name>A0A316VCI7_9BASI</name>
<keyword evidence="2 5" id="KW-0812">Transmembrane</keyword>
<dbReference type="SUPFAM" id="SSF161084">
    <property type="entry name" value="MAPEG domain-like"/>
    <property type="match status" value="1"/>
</dbReference>
<dbReference type="Pfam" id="PF01124">
    <property type="entry name" value="MAPEG"/>
    <property type="match status" value="1"/>
</dbReference>
<protein>
    <recommendedName>
        <fullName evidence="8">Membrane-associated proteins in eicosanoid and glutathione metabolism</fullName>
    </recommendedName>
</protein>
<dbReference type="AlphaFoldDB" id="A0A316VCI7"/>
<dbReference type="InterPro" id="IPR023352">
    <property type="entry name" value="MAPEG-like_dom_sf"/>
</dbReference>
<dbReference type="GeneID" id="37018741"/>
<evidence type="ECO:0008006" key="8">
    <source>
        <dbReference type="Google" id="ProtNLM"/>
    </source>
</evidence>
<dbReference type="PANTHER" id="PTHR35371:SF1">
    <property type="entry name" value="BLR7753 PROTEIN"/>
    <property type="match status" value="1"/>
</dbReference>
<dbReference type="InParanoid" id="A0A316VCI7"/>
<gene>
    <name evidence="6" type="ORF">FA14DRAFT_132973</name>
</gene>
<keyword evidence="4 5" id="KW-0472">Membrane</keyword>
<evidence type="ECO:0000313" key="7">
    <source>
        <dbReference type="Proteomes" id="UP000245771"/>
    </source>
</evidence>
<proteinExistence type="predicted"/>
<evidence type="ECO:0000256" key="1">
    <source>
        <dbReference type="ARBA" id="ARBA00004370"/>
    </source>
</evidence>
<feature type="transmembrane region" description="Helical" evidence="5">
    <location>
        <begin position="21"/>
        <end position="45"/>
    </location>
</feature>
<reference evidence="6 7" key="1">
    <citation type="journal article" date="2018" name="Mol. Biol. Evol.">
        <title>Broad Genomic Sampling Reveals a Smut Pathogenic Ancestry of the Fungal Clade Ustilaginomycotina.</title>
        <authorList>
            <person name="Kijpornyongpan T."/>
            <person name="Mondo S.J."/>
            <person name="Barry K."/>
            <person name="Sandor L."/>
            <person name="Lee J."/>
            <person name="Lipzen A."/>
            <person name="Pangilinan J."/>
            <person name="LaButti K."/>
            <person name="Hainaut M."/>
            <person name="Henrissat B."/>
            <person name="Grigoriev I.V."/>
            <person name="Spatafora J.W."/>
            <person name="Aime M.C."/>
        </authorList>
    </citation>
    <scope>NUCLEOTIDE SEQUENCE [LARGE SCALE GENOMIC DNA]</scope>
    <source>
        <strain evidence="6 7">MCA 3882</strain>
    </source>
</reference>
<evidence type="ECO:0000256" key="2">
    <source>
        <dbReference type="ARBA" id="ARBA00022692"/>
    </source>
</evidence>
<dbReference type="GO" id="GO:0016020">
    <property type="term" value="C:membrane"/>
    <property type="evidence" value="ECO:0007669"/>
    <property type="project" value="UniProtKB-SubCell"/>
</dbReference>
<evidence type="ECO:0000313" key="6">
    <source>
        <dbReference type="EMBL" id="PWN35014.1"/>
    </source>
</evidence>
<dbReference type="Gene3D" id="1.20.120.550">
    <property type="entry name" value="Membrane associated eicosanoid/glutathione metabolism-like domain"/>
    <property type="match status" value="1"/>
</dbReference>
<dbReference type="EMBL" id="KZ819603">
    <property type="protein sequence ID" value="PWN35014.1"/>
    <property type="molecule type" value="Genomic_DNA"/>
</dbReference>
<evidence type="ECO:0000256" key="5">
    <source>
        <dbReference type="SAM" id="Phobius"/>
    </source>
</evidence>
<evidence type="ECO:0000256" key="4">
    <source>
        <dbReference type="ARBA" id="ARBA00023136"/>
    </source>
</evidence>